<keyword evidence="2" id="KW-1185">Reference proteome</keyword>
<protein>
    <submittedName>
        <fullName evidence="1">Uncharacterized protein</fullName>
    </submittedName>
</protein>
<name>A0ABT8SJJ6_9CAUL</name>
<evidence type="ECO:0000313" key="2">
    <source>
        <dbReference type="Proteomes" id="UP001169063"/>
    </source>
</evidence>
<dbReference type="Proteomes" id="UP001169063">
    <property type="component" value="Unassembled WGS sequence"/>
</dbReference>
<sequence length="114" mass="11954">MSILVSSALALLVQSGGGQVEAPPYADLVRCYAVYNMGADAVMPDMDRANRIGVVAEATAVMAVGVGGRSGKSEAAVNQELNESVQQYIDQGREPGQMIGDMAACDRVTRMSSR</sequence>
<comment type="caution">
    <text evidence="1">The sequence shown here is derived from an EMBL/GenBank/DDBJ whole genome shotgun (WGS) entry which is preliminary data.</text>
</comment>
<dbReference type="EMBL" id="JAUKTR010000001">
    <property type="protein sequence ID" value="MDO1558747.1"/>
    <property type="molecule type" value="Genomic_DNA"/>
</dbReference>
<dbReference type="RefSeq" id="WP_302109142.1">
    <property type="nucleotide sequence ID" value="NZ_JAUKTR010000001.1"/>
</dbReference>
<organism evidence="1 2">
    <name type="scientific">Peiella sedimenti</name>
    <dbReference type="NCBI Taxonomy" id="3061083"/>
    <lineage>
        <taxon>Bacteria</taxon>
        <taxon>Pseudomonadati</taxon>
        <taxon>Pseudomonadota</taxon>
        <taxon>Alphaproteobacteria</taxon>
        <taxon>Caulobacterales</taxon>
        <taxon>Caulobacteraceae</taxon>
        <taxon>Peiella</taxon>
    </lineage>
</organism>
<accession>A0ABT8SJJ6</accession>
<evidence type="ECO:0000313" key="1">
    <source>
        <dbReference type="EMBL" id="MDO1558747.1"/>
    </source>
</evidence>
<gene>
    <name evidence="1" type="ORF">Q0812_04825</name>
</gene>
<proteinExistence type="predicted"/>
<reference evidence="1" key="1">
    <citation type="submission" date="2023-07" db="EMBL/GenBank/DDBJ databases">
        <title>Brevundimonas soil sp. nov., isolated from the soil of chemical plant.</title>
        <authorList>
            <person name="Wu N."/>
        </authorList>
    </citation>
    <scope>NUCLEOTIDE SEQUENCE</scope>
    <source>
        <strain evidence="1">XZ-24</strain>
    </source>
</reference>